<dbReference type="InterPro" id="IPR010559">
    <property type="entry name" value="Sig_transdc_His_kin_internal"/>
</dbReference>
<keyword evidence="1" id="KW-0812">Transmembrane</keyword>
<dbReference type="InterPro" id="IPR050640">
    <property type="entry name" value="Bact_2-comp_sensor_kinase"/>
</dbReference>
<sequence length="471" mass="55128">MERIKNIFRNRLVTVCFHIMAWLCVFLFPFLFFRVQIFDKAFYTREAINMLFMVGIFYLNMYVLIPRFLALKKFAKYISSVILLIFIILIQQSIVDYLFFGAQNIRPRLIAAPEEADLYYINPKSMKFPRGTRRAWEDSAGRPVVFIRHHGRPPFETEFSNKDLSKASAYRDFATGEPMPEHRSGKVVKFYKTQPANDSSFAALTLATTTPGNVAMRTLPLFGRPPLFIGNGFMHRVFWPDVFRRTLMFTLLIFFMSGFIKIVLEWFKSEKQREALKVANLNAELKFLKSQVNPHFLFNSLNSIYSLAHKGSPETEHALVKLSSIMRYMIYHANEPHVLLEKELLYLQDYISIQRLRVSKDVPIQYSLEGEAGQLRIEPMLLIPFVENAFKHGISYTDTSFIDIQIRIEQNTVYMRIINSLFKNRVSERGGIGLRNVIKRLEMLYDGQHELNIEEQEHQFIVNLKIHLKDD</sequence>
<dbReference type="Proteomes" id="UP000220133">
    <property type="component" value="Chromosome"/>
</dbReference>
<feature type="transmembrane region" description="Helical" evidence="1">
    <location>
        <begin position="77"/>
        <end position="100"/>
    </location>
</feature>
<dbReference type="AlphaFoldDB" id="A0A291QUD4"/>
<feature type="transmembrane region" description="Helical" evidence="1">
    <location>
        <begin position="47"/>
        <end position="65"/>
    </location>
</feature>
<evidence type="ECO:0000259" key="2">
    <source>
        <dbReference type="Pfam" id="PF06580"/>
    </source>
</evidence>
<dbReference type="RefSeq" id="WP_098193947.1">
    <property type="nucleotide sequence ID" value="NZ_CP023777.1"/>
</dbReference>
<feature type="transmembrane region" description="Helical" evidence="1">
    <location>
        <begin position="247"/>
        <end position="267"/>
    </location>
</feature>
<proteinExistence type="predicted"/>
<dbReference type="OrthoDB" id="9792992at2"/>
<feature type="domain" description="Signal transduction histidine kinase internal region" evidence="2">
    <location>
        <begin position="283"/>
        <end position="360"/>
    </location>
</feature>
<reference evidence="3 4" key="1">
    <citation type="submission" date="2017-10" db="EMBL/GenBank/DDBJ databases">
        <title>Paenichitinophaga pekingensis gen. nov., sp. nov., isolated from activated sludge.</title>
        <authorList>
            <person name="Jin D."/>
            <person name="Kong X."/>
            <person name="Deng Y."/>
            <person name="Bai Z."/>
        </authorList>
    </citation>
    <scope>NUCLEOTIDE SEQUENCE [LARGE SCALE GENOMIC DNA]</scope>
    <source>
        <strain evidence="3 4">13</strain>
    </source>
</reference>
<dbReference type="KEGG" id="cbae:COR50_10545"/>
<dbReference type="SUPFAM" id="SSF55874">
    <property type="entry name" value="ATPase domain of HSP90 chaperone/DNA topoisomerase II/histidine kinase"/>
    <property type="match status" value="1"/>
</dbReference>
<accession>A0A291QUD4</accession>
<dbReference type="Gene3D" id="3.30.565.10">
    <property type="entry name" value="Histidine kinase-like ATPase, C-terminal domain"/>
    <property type="match status" value="1"/>
</dbReference>
<keyword evidence="1" id="KW-0472">Membrane</keyword>
<keyword evidence="1" id="KW-1133">Transmembrane helix</keyword>
<organism evidence="3 4">
    <name type="scientific">Chitinophaga caeni</name>
    <dbReference type="NCBI Taxonomy" id="2029983"/>
    <lineage>
        <taxon>Bacteria</taxon>
        <taxon>Pseudomonadati</taxon>
        <taxon>Bacteroidota</taxon>
        <taxon>Chitinophagia</taxon>
        <taxon>Chitinophagales</taxon>
        <taxon>Chitinophagaceae</taxon>
        <taxon>Chitinophaga</taxon>
    </lineage>
</organism>
<protein>
    <recommendedName>
        <fullName evidence="2">Signal transduction histidine kinase internal region domain-containing protein</fullName>
    </recommendedName>
</protein>
<dbReference type="EMBL" id="CP023777">
    <property type="protein sequence ID" value="ATL47570.1"/>
    <property type="molecule type" value="Genomic_DNA"/>
</dbReference>
<dbReference type="Pfam" id="PF06580">
    <property type="entry name" value="His_kinase"/>
    <property type="match status" value="1"/>
</dbReference>
<dbReference type="PANTHER" id="PTHR34220:SF7">
    <property type="entry name" value="SENSOR HISTIDINE KINASE YPDA"/>
    <property type="match status" value="1"/>
</dbReference>
<gene>
    <name evidence="3" type="ORF">COR50_10545</name>
</gene>
<dbReference type="GO" id="GO:0016020">
    <property type="term" value="C:membrane"/>
    <property type="evidence" value="ECO:0007669"/>
    <property type="project" value="InterPro"/>
</dbReference>
<keyword evidence="4" id="KW-1185">Reference proteome</keyword>
<feature type="transmembrane region" description="Helical" evidence="1">
    <location>
        <begin position="12"/>
        <end position="35"/>
    </location>
</feature>
<dbReference type="InterPro" id="IPR036890">
    <property type="entry name" value="HATPase_C_sf"/>
</dbReference>
<dbReference type="PANTHER" id="PTHR34220">
    <property type="entry name" value="SENSOR HISTIDINE KINASE YPDA"/>
    <property type="match status" value="1"/>
</dbReference>
<evidence type="ECO:0000313" key="3">
    <source>
        <dbReference type="EMBL" id="ATL47570.1"/>
    </source>
</evidence>
<evidence type="ECO:0000256" key="1">
    <source>
        <dbReference type="SAM" id="Phobius"/>
    </source>
</evidence>
<name>A0A291QUD4_9BACT</name>
<dbReference type="GO" id="GO:0000155">
    <property type="term" value="F:phosphorelay sensor kinase activity"/>
    <property type="evidence" value="ECO:0007669"/>
    <property type="project" value="InterPro"/>
</dbReference>
<evidence type="ECO:0000313" key="4">
    <source>
        <dbReference type="Proteomes" id="UP000220133"/>
    </source>
</evidence>